<accession>A0ABU3E854</accession>
<feature type="domain" description="3-deoxy-D-manno-octulosonic-acid transferase N-terminal" evidence="2">
    <location>
        <begin position="36"/>
        <end position="190"/>
    </location>
</feature>
<comment type="subcellular location">
    <subcellularLocation>
        <location evidence="1">Cell membrane</location>
    </subcellularLocation>
</comment>
<keyword evidence="1" id="KW-0472">Membrane</keyword>
<comment type="pathway">
    <text evidence="1">Bacterial outer membrane biogenesis; LPS core biosynthesis.</text>
</comment>
<dbReference type="Pfam" id="PF04413">
    <property type="entry name" value="Glycos_transf_N"/>
    <property type="match status" value="1"/>
</dbReference>
<keyword evidence="1" id="KW-1003">Cell membrane</keyword>
<keyword evidence="1" id="KW-0448">Lipopolysaccharide biosynthesis</keyword>
<organism evidence="3 4">
    <name type="scientific">Paracoccus broussonetiae</name>
    <dbReference type="NCBI Taxonomy" id="3075834"/>
    <lineage>
        <taxon>Bacteria</taxon>
        <taxon>Pseudomonadati</taxon>
        <taxon>Pseudomonadota</taxon>
        <taxon>Alphaproteobacteria</taxon>
        <taxon>Rhodobacterales</taxon>
        <taxon>Paracoccaceae</taxon>
        <taxon>Paracoccus</taxon>
    </lineage>
</organism>
<dbReference type="Proteomes" id="UP001251085">
    <property type="component" value="Unassembled WGS sequence"/>
</dbReference>
<dbReference type="PANTHER" id="PTHR42755:SF1">
    <property type="entry name" value="3-DEOXY-D-MANNO-OCTULOSONIC ACID TRANSFERASE, MITOCHONDRIAL-RELATED"/>
    <property type="match status" value="1"/>
</dbReference>
<dbReference type="InterPro" id="IPR007507">
    <property type="entry name" value="Glycos_transf_N"/>
</dbReference>
<sequence>MSLAGQTTASLALWLHLRRRAALRVEGGTIEPPAGDGPLILVHVTEGGAEPPPLSPLLQTLMTRRPGLRVAFTGPAPDPSALPRNLRSIHLGLPRDSETVAEVIAGLKPRALLLLGDQLPAALITGMAEARVPVLMAEGRLVTYARSGSWRSAVNRGLMGRITRILAPDLTAAAAARQLGGDPTRVELVGPVTETRAPLSANEAERAALAQILRGRHVWLAATPTLPEIRAALAAHQATLHHNHRALLILAGLPEFMIPEIRAEVEALGLAAVLRSEDEDPSADDHVLIADDPYEMGLWYRLAPVCFMGGTLIAGPGLDPRHPFEPAALGSAIIHGPIPGTHAAEWIQLDGADAARLVTDAETLTRAVADLTAPDQAAVLAGNAWSVSTGGAAVLHRIADAVIDAMEKRA</sequence>
<evidence type="ECO:0000313" key="4">
    <source>
        <dbReference type="Proteomes" id="UP001251085"/>
    </source>
</evidence>
<keyword evidence="1" id="KW-0808">Transferase</keyword>
<dbReference type="InterPro" id="IPR039901">
    <property type="entry name" value="Kdotransferase"/>
</dbReference>
<dbReference type="EMBL" id="JAVRQI010000001">
    <property type="protein sequence ID" value="MDT1060336.1"/>
    <property type="molecule type" value="Genomic_DNA"/>
</dbReference>
<comment type="catalytic activity">
    <reaction evidence="1">
        <text>lipid IVA (E. coli) + CMP-3-deoxy-beta-D-manno-octulosonate = alpha-Kdo-(2-&gt;6)-lipid IVA (E. coli) + CMP + H(+)</text>
        <dbReference type="Rhea" id="RHEA:28066"/>
        <dbReference type="ChEBI" id="CHEBI:15378"/>
        <dbReference type="ChEBI" id="CHEBI:58603"/>
        <dbReference type="ChEBI" id="CHEBI:60364"/>
        <dbReference type="ChEBI" id="CHEBI:60377"/>
        <dbReference type="ChEBI" id="CHEBI:85987"/>
        <dbReference type="EC" id="2.4.99.12"/>
    </reaction>
</comment>
<dbReference type="RefSeq" id="WP_311757449.1">
    <property type="nucleotide sequence ID" value="NZ_JAVRQI010000001.1"/>
</dbReference>
<reference evidence="4" key="1">
    <citation type="submission" date="2023-07" db="EMBL/GenBank/DDBJ databases">
        <title>Characterization of two Paracoccaceae strains isolated from Phycosphere and proposal of Xinfangfangia lacusdiani sp. nov.</title>
        <authorList>
            <person name="Deng Y."/>
            <person name="Zhang Y.Q."/>
        </authorList>
    </citation>
    <scope>NUCLEOTIDE SEQUENCE [LARGE SCALE GENOMIC DNA]</scope>
    <source>
        <strain evidence="4">CPCC 101403</strain>
    </source>
</reference>
<evidence type="ECO:0000313" key="3">
    <source>
        <dbReference type="EMBL" id="MDT1060336.1"/>
    </source>
</evidence>
<evidence type="ECO:0000256" key="1">
    <source>
        <dbReference type="RuleBase" id="RU365103"/>
    </source>
</evidence>
<evidence type="ECO:0000259" key="2">
    <source>
        <dbReference type="Pfam" id="PF04413"/>
    </source>
</evidence>
<dbReference type="EC" id="2.4.99.12" evidence="1"/>
<comment type="similarity">
    <text evidence="1">Belongs to the glycosyltransferase group 1 family.</text>
</comment>
<dbReference type="SUPFAM" id="SSF53756">
    <property type="entry name" value="UDP-Glycosyltransferase/glycogen phosphorylase"/>
    <property type="match status" value="1"/>
</dbReference>
<keyword evidence="4" id="KW-1185">Reference proteome</keyword>
<dbReference type="Gene3D" id="3.40.50.2000">
    <property type="entry name" value="Glycogen Phosphorylase B"/>
    <property type="match status" value="1"/>
</dbReference>
<dbReference type="PANTHER" id="PTHR42755">
    <property type="entry name" value="3-DEOXY-MANNO-OCTULOSONATE CYTIDYLYLTRANSFERASE"/>
    <property type="match status" value="1"/>
</dbReference>
<protein>
    <recommendedName>
        <fullName evidence="1">3-deoxy-D-manno-octulosonic acid transferase</fullName>
        <shortName evidence="1">Kdo transferase</shortName>
        <ecNumber evidence="1">2.4.99.12</ecNumber>
    </recommendedName>
    <alternativeName>
        <fullName evidence="1">Lipid IV(A) 3-deoxy-D-manno-octulosonic acid transferase</fullName>
    </alternativeName>
</protein>
<name>A0ABU3E854_9RHOB</name>
<proteinExistence type="inferred from homology"/>
<gene>
    <name evidence="3" type="ORF">RM190_00620</name>
</gene>
<comment type="function">
    <text evidence="1">Involved in lipopolysaccharide (LPS) biosynthesis. Catalyzes the transfer of 3-deoxy-D-manno-octulosonate (Kdo) residue(s) from CMP-Kdo to lipid IV(A), the tetraacyldisaccharide-1,4'-bisphosphate precursor of lipid A.</text>
</comment>
<comment type="caution">
    <text evidence="3">The sequence shown here is derived from an EMBL/GenBank/DDBJ whole genome shotgun (WGS) entry which is preliminary data.</text>
</comment>